<evidence type="ECO:0000313" key="1">
    <source>
        <dbReference type="EMBL" id="KAJ3658570.1"/>
    </source>
</evidence>
<reference evidence="1" key="1">
    <citation type="journal article" date="2023" name="G3 (Bethesda)">
        <title>Whole genome assemblies of Zophobas morio and Tenebrio molitor.</title>
        <authorList>
            <person name="Kaur S."/>
            <person name="Stinson S.A."/>
            <person name="diCenzo G.C."/>
        </authorList>
    </citation>
    <scope>NUCLEOTIDE SEQUENCE</scope>
    <source>
        <strain evidence="1">QUZm001</strain>
    </source>
</reference>
<protein>
    <submittedName>
        <fullName evidence="1">Uncharacterized protein</fullName>
    </submittedName>
</protein>
<proteinExistence type="predicted"/>
<comment type="caution">
    <text evidence="1">The sequence shown here is derived from an EMBL/GenBank/DDBJ whole genome shotgun (WGS) entry which is preliminary data.</text>
</comment>
<name>A0AA38IN75_9CUCU</name>
<dbReference type="AlphaFoldDB" id="A0AA38IN75"/>
<dbReference type="Proteomes" id="UP001168821">
    <property type="component" value="Unassembled WGS sequence"/>
</dbReference>
<accession>A0AA38IN75</accession>
<organism evidence="1 2">
    <name type="scientific">Zophobas morio</name>
    <dbReference type="NCBI Taxonomy" id="2755281"/>
    <lineage>
        <taxon>Eukaryota</taxon>
        <taxon>Metazoa</taxon>
        <taxon>Ecdysozoa</taxon>
        <taxon>Arthropoda</taxon>
        <taxon>Hexapoda</taxon>
        <taxon>Insecta</taxon>
        <taxon>Pterygota</taxon>
        <taxon>Neoptera</taxon>
        <taxon>Endopterygota</taxon>
        <taxon>Coleoptera</taxon>
        <taxon>Polyphaga</taxon>
        <taxon>Cucujiformia</taxon>
        <taxon>Tenebrionidae</taxon>
        <taxon>Zophobas</taxon>
    </lineage>
</organism>
<sequence>MVVDTLSFFLTDSLEFSSYYFMGLYKFLLSGPRFFLSDLVRADTVAKLKKHINENIDNGENNSVRRIRQPEVWNETPTKYGMKINNENQSQFQEKRKLCTDKLGEKK</sequence>
<keyword evidence="2" id="KW-1185">Reference proteome</keyword>
<evidence type="ECO:0000313" key="2">
    <source>
        <dbReference type="Proteomes" id="UP001168821"/>
    </source>
</evidence>
<dbReference type="EMBL" id="JALNTZ010000003">
    <property type="protein sequence ID" value="KAJ3658570.1"/>
    <property type="molecule type" value="Genomic_DNA"/>
</dbReference>
<gene>
    <name evidence="1" type="ORF">Zmor_010303</name>
</gene>